<dbReference type="GO" id="GO:0046872">
    <property type="term" value="F:metal ion binding"/>
    <property type="evidence" value="ECO:0007669"/>
    <property type="project" value="UniProtKB-KW"/>
</dbReference>
<evidence type="ECO:0000256" key="19">
    <source>
        <dbReference type="ARBA" id="ARBA00049360"/>
    </source>
</evidence>
<feature type="compositionally biased region" description="Low complexity" evidence="23">
    <location>
        <begin position="206"/>
        <end position="218"/>
    </location>
</feature>
<dbReference type="CDD" id="cd18794">
    <property type="entry name" value="SF2_C_RecQ"/>
    <property type="match status" value="1"/>
</dbReference>
<feature type="domain" description="HRDC" evidence="24">
    <location>
        <begin position="865"/>
        <end position="945"/>
    </location>
</feature>
<dbReference type="GO" id="GO:0005694">
    <property type="term" value="C:chromosome"/>
    <property type="evidence" value="ECO:0007669"/>
    <property type="project" value="TreeGrafter"/>
</dbReference>
<name>A0A8J5V642_9HYME</name>
<dbReference type="Pfam" id="PF00271">
    <property type="entry name" value="Helicase_C"/>
    <property type="match status" value="1"/>
</dbReference>
<evidence type="ECO:0000259" key="26">
    <source>
        <dbReference type="PROSITE" id="PS51194"/>
    </source>
</evidence>
<feature type="region of interest" description="Disordered" evidence="23">
    <location>
        <begin position="1"/>
        <end position="88"/>
    </location>
</feature>
<evidence type="ECO:0000256" key="8">
    <source>
        <dbReference type="ARBA" id="ARBA00022801"/>
    </source>
</evidence>
<evidence type="ECO:0000256" key="11">
    <source>
        <dbReference type="ARBA" id="ARBA00022840"/>
    </source>
</evidence>
<comment type="caution">
    <text evidence="27">The sequence shown here is derived from an EMBL/GenBank/DDBJ whole genome shotgun (WGS) entry which is preliminary data.</text>
</comment>
<dbReference type="PROSITE" id="PS50967">
    <property type="entry name" value="HRDC"/>
    <property type="match status" value="1"/>
</dbReference>
<feature type="compositionally biased region" description="Polar residues" evidence="23">
    <location>
        <begin position="37"/>
        <end position="49"/>
    </location>
</feature>
<feature type="compositionally biased region" description="Basic residues" evidence="23">
    <location>
        <begin position="983"/>
        <end position="1004"/>
    </location>
</feature>
<dbReference type="EMBL" id="JAAOIC020000064">
    <property type="protein sequence ID" value="KAG8035119.1"/>
    <property type="molecule type" value="Genomic_DNA"/>
</dbReference>
<dbReference type="GO" id="GO:0000724">
    <property type="term" value="P:double-strand break repair via homologous recombination"/>
    <property type="evidence" value="ECO:0007669"/>
    <property type="project" value="TreeGrafter"/>
</dbReference>
<dbReference type="SMART" id="SM00490">
    <property type="entry name" value="HELICc"/>
    <property type="match status" value="1"/>
</dbReference>
<keyword evidence="14" id="KW-0413">Isomerase</keyword>
<dbReference type="InterPro" id="IPR001650">
    <property type="entry name" value="Helicase_C-like"/>
</dbReference>
<evidence type="ECO:0000256" key="12">
    <source>
        <dbReference type="ARBA" id="ARBA00023125"/>
    </source>
</evidence>
<dbReference type="PROSITE" id="PS51194">
    <property type="entry name" value="HELICASE_CTER"/>
    <property type="match status" value="1"/>
</dbReference>
<evidence type="ECO:0000256" key="14">
    <source>
        <dbReference type="ARBA" id="ARBA00023235"/>
    </source>
</evidence>
<feature type="non-terminal residue" evidence="27">
    <location>
        <position position="1042"/>
    </location>
</feature>
<keyword evidence="28" id="KW-1185">Reference proteome</keyword>
<feature type="compositionally biased region" description="Low complexity" evidence="23">
    <location>
        <begin position="74"/>
        <end position="84"/>
    </location>
</feature>
<evidence type="ECO:0000256" key="17">
    <source>
        <dbReference type="ARBA" id="ARBA00034808"/>
    </source>
</evidence>
<evidence type="ECO:0000256" key="5">
    <source>
        <dbReference type="ARBA" id="ARBA00022723"/>
    </source>
</evidence>
<accession>A0A8J5V642</accession>
<evidence type="ECO:0000313" key="27">
    <source>
        <dbReference type="EMBL" id="KAG8035119.1"/>
    </source>
</evidence>
<evidence type="ECO:0000256" key="23">
    <source>
        <dbReference type="SAM" id="MobiDB-lite"/>
    </source>
</evidence>
<feature type="compositionally biased region" description="Low complexity" evidence="23">
    <location>
        <begin position="1005"/>
        <end position="1016"/>
    </location>
</feature>
<protein>
    <recommendedName>
        <fullName evidence="20">RecQ-like DNA helicase BLM</fullName>
        <ecNumber evidence="17">5.6.2.4</ecNumber>
    </recommendedName>
    <alternativeName>
        <fullName evidence="21">Bloom syndrome protein homolog</fullName>
    </alternativeName>
    <alternativeName>
        <fullName evidence="18">DNA 3'-5' helicase BLM</fullName>
    </alternativeName>
    <alternativeName>
        <fullName evidence="22">RecQ helicase homolog</fullName>
    </alternativeName>
</protein>
<dbReference type="GO" id="GO:0009378">
    <property type="term" value="F:four-way junction helicase activity"/>
    <property type="evidence" value="ECO:0007669"/>
    <property type="project" value="TreeGrafter"/>
</dbReference>
<dbReference type="GO" id="GO:0005634">
    <property type="term" value="C:nucleus"/>
    <property type="evidence" value="ECO:0007669"/>
    <property type="project" value="UniProtKB-SubCell"/>
</dbReference>
<comment type="cofactor">
    <cofactor evidence="1">
        <name>Zn(2+)</name>
        <dbReference type="ChEBI" id="CHEBI:29105"/>
    </cofactor>
</comment>
<evidence type="ECO:0000256" key="22">
    <source>
        <dbReference type="ARBA" id="ARBA00076271"/>
    </source>
</evidence>
<feature type="compositionally biased region" description="Basic residues" evidence="23">
    <location>
        <begin position="1"/>
        <end position="11"/>
    </location>
</feature>
<evidence type="ECO:0000256" key="15">
    <source>
        <dbReference type="ARBA" id="ARBA00023242"/>
    </source>
</evidence>
<evidence type="ECO:0000256" key="7">
    <source>
        <dbReference type="ARBA" id="ARBA00022763"/>
    </source>
</evidence>
<dbReference type="AlphaFoldDB" id="A0A8J5V642"/>
<dbReference type="NCBIfam" id="TIGR00614">
    <property type="entry name" value="recQ_fam"/>
    <property type="match status" value="1"/>
</dbReference>
<keyword evidence="13" id="KW-0234">DNA repair</keyword>
<comment type="subcellular location">
    <subcellularLocation>
        <location evidence="2">Nucleus</location>
    </subcellularLocation>
</comment>
<dbReference type="PANTHER" id="PTHR13710">
    <property type="entry name" value="DNA HELICASE RECQ FAMILY MEMBER"/>
    <property type="match status" value="1"/>
</dbReference>
<comment type="catalytic activity">
    <reaction evidence="19">
        <text>ATP + H2O = ADP + phosphate + H(+)</text>
        <dbReference type="Rhea" id="RHEA:13065"/>
        <dbReference type="ChEBI" id="CHEBI:15377"/>
        <dbReference type="ChEBI" id="CHEBI:15378"/>
        <dbReference type="ChEBI" id="CHEBI:30616"/>
        <dbReference type="ChEBI" id="CHEBI:43474"/>
        <dbReference type="ChEBI" id="CHEBI:456216"/>
    </reaction>
</comment>
<evidence type="ECO:0000256" key="2">
    <source>
        <dbReference type="ARBA" id="ARBA00004123"/>
    </source>
</evidence>
<dbReference type="Pfam" id="PF00570">
    <property type="entry name" value="HRDC"/>
    <property type="match status" value="1"/>
</dbReference>
<dbReference type="SMART" id="SM00341">
    <property type="entry name" value="HRDC"/>
    <property type="match status" value="1"/>
</dbReference>
<dbReference type="InterPro" id="IPR004589">
    <property type="entry name" value="DNA_helicase_ATP-dep_RecQ"/>
</dbReference>
<keyword evidence="10" id="KW-0862">Zinc</keyword>
<dbReference type="Pfam" id="PF00270">
    <property type="entry name" value="DEAD"/>
    <property type="match status" value="1"/>
</dbReference>
<comment type="similarity">
    <text evidence="3">Belongs to the helicase family. RecQ subfamily.</text>
</comment>
<evidence type="ECO:0000259" key="25">
    <source>
        <dbReference type="PROSITE" id="PS51192"/>
    </source>
</evidence>
<evidence type="ECO:0000256" key="13">
    <source>
        <dbReference type="ARBA" id="ARBA00023204"/>
    </source>
</evidence>
<keyword evidence="4" id="KW-0235">DNA replication</keyword>
<comment type="catalytic activity">
    <reaction evidence="16">
        <text>Couples ATP hydrolysis with the unwinding of duplex DNA by translocating in the 3'-5' direction.</text>
        <dbReference type="EC" id="5.6.2.4"/>
    </reaction>
</comment>
<sequence>MTAKKRVKRPPKNCTKPPCIIALDTDSEDDFEPLKPLTNSQESLKSSPRMSAPKKFSPKKQSSLTRPGSQSLTSPSSPRPGWRGPDFKLNLSPLGVNEDMKAWIKSKEKAEVMSQSPKLEFELHLHLNQLNTHYIDVQEKMLSIYEKIPLEILEKFPQFDSSIFSTLKSLRQHVRAKRLLTEKKLRSASSPSGSSLTPVKNPLQESASKSPNSESSLELPKKRPLNVDSSLEQTPEPPGGSKFQVKRPVKSILPSSEAPSSPVKPATQNLAPKTIFMDFSDSEDLVAGEEPVVKPASKFQVKKPVKAVLSEVNNTLPAPEAPASVSSQPKTFNSPLSKPKSVYVDFSDSEDPEEPKQVTLDPPIEELDLTHFEESFDEPLLLSNRSITQELEALPTVGFNSQETTFRNNFKAMFEAPPAPTGKFMGDIQNAGLTKEFDREFPHSEELKKLFRTKFGLISFRPNQLQIMNAALTGHDCFVLMPTGGGKSLCYQLPALLGFGVTIVISPLKSLVLDQVYKLNSLDIKSAHLLGDVSDAEANAVYRDLNKDSPSIKLLYVTPEKLSSSTKFLDVLKRMYQKGLLERFVIDEAHCVSQWGHDFRPDYRKLSFLRKSFPKVGMMALTATATPTVRTDISIRLSLNNPKYFFTSFNRPNLKYTVIYKKGRNCYAEVAALIKEKYSGECGIVYCFSRKDCDDYADHLRMNGIKAGSYHAGLTDKQRTESQMKWIREDTKVVCATIAFGMGIDKANVRFVFHATIPKSIEGFYQESGRAGRDQENADCILFYNYSDTIKLKNMMMADQSSKDAMQNHLDNLAKMIFFCENKTDCRRDNFTMTNMTEDARAIVRAVRDIIQARKSTKPDNKALKELQDRCYAELMRDITGIAEALDIPAASIMSNIAVRAMSQQLPATKEEMLKIPHVTEANYNKYGKVLLQITERFAAEKVAMEMEAKEMEEEANRRLDQEEDWLETGSTGGSSGGSYRGFRGRGKKRFGTSKKSSNPKRTKYSGSSYSGSKSGFNQTKASAASKSSRGPGQASGRGGRQ</sequence>
<dbReference type="EC" id="5.6.2.4" evidence="17"/>
<evidence type="ECO:0000259" key="24">
    <source>
        <dbReference type="PROSITE" id="PS50967"/>
    </source>
</evidence>
<evidence type="ECO:0000256" key="4">
    <source>
        <dbReference type="ARBA" id="ARBA00022705"/>
    </source>
</evidence>
<keyword evidence="12" id="KW-0238">DNA-binding</keyword>
<dbReference type="GO" id="GO:0006260">
    <property type="term" value="P:DNA replication"/>
    <property type="evidence" value="ECO:0007669"/>
    <property type="project" value="UniProtKB-KW"/>
</dbReference>
<keyword evidence="6" id="KW-0547">Nucleotide-binding</keyword>
<dbReference type="PANTHER" id="PTHR13710:SF153">
    <property type="entry name" value="RECQ-LIKE DNA HELICASE BLM"/>
    <property type="match status" value="1"/>
</dbReference>
<evidence type="ECO:0000256" key="3">
    <source>
        <dbReference type="ARBA" id="ARBA00005446"/>
    </source>
</evidence>
<feature type="domain" description="Helicase C-terminal" evidence="26">
    <location>
        <begin position="653"/>
        <end position="814"/>
    </location>
</feature>
<dbReference type="GO" id="GO:0016787">
    <property type="term" value="F:hydrolase activity"/>
    <property type="evidence" value="ECO:0007669"/>
    <property type="project" value="UniProtKB-KW"/>
</dbReference>
<reference evidence="27" key="1">
    <citation type="submission" date="2020-03" db="EMBL/GenBank/DDBJ databases">
        <authorList>
            <person name="Chebbi M.A."/>
            <person name="Drezen J.M."/>
        </authorList>
    </citation>
    <scope>NUCLEOTIDE SEQUENCE</scope>
    <source>
        <tissue evidence="27">Whole body</tissue>
    </source>
</reference>
<dbReference type="GO" id="GO:0003677">
    <property type="term" value="F:DNA binding"/>
    <property type="evidence" value="ECO:0007669"/>
    <property type="project" value="UniProtKB-KW"/>
</dbReference>
<evidence type="ECO:0000256" key="16">
    <source>
        <dbReference type="ARBA" id="ARBA00034617"/>
    </source>
</evidence>
<feature type="region of interest" description="Disordered" evidence="23">
    <location>
        <begin position="182"/>
        <end position="269"/>
    </location>
</feature>
<dbReference type="InterPro" id="IPR011545">
    <property type="entry name" value="DEAD/DEAH_box_helicase_dom"/>
</dbReference>
<feature type="compositionally biased region" description="Polar residues" evidence="23">
    <location>
        <begin position="59"/>
        <end position="73"/>
    </location>
</feature>
<gene>
    <name evidence="27" type="ORF">G9C98_001609</name>
</gene>
<evidence type="ECO:0000256" key="20">
    <source>
        <dbReference type="ARBA" id="ARBA00073450"/>
    </source>
</evidence>
<feature type="compositionally biased region" description="Polar residues" evidence="23">
    <location>
        <begin position="1017"/>
        <end position="1031"/>
    </location>
</feature>
<keyword evidence="8" id="KW-0378">Hydrolase</keyword>
<reference evidence="27" key="2">
    <citation type="submission" date="2021-04" db="EMBL/GenBank/DDBJ databases">
        <title>Genome-wide patterns of bracovirus chromosomal integration into multiple host tissues during parasitism.</title>
        <authorList>
            <person name="Chebbi M.A.C."/>
        </authorList>
    </citation>
    <scope>NUCLEOTIDE SEQUENCE</scope>
    <source>
        <tissue evidence="27">Whole body</tissue>
    </source>
</reference>
<evidence type="ECO:0000256" key="1">
    <source>
        <dbReference type="ARBA" id="ARBA00001947"/>
    </source>
</evidence>
<keyword evidence="5" id="KW-0479">Metal-binding</keyword>
<feature type="compositionally biased region" description="Basic and acidic residues" evidence="23">
    <location>
        <begin position="949"/>
        <end position="961"/>
    </location>
</feature>
<keyword evidence="9" id="KW-0347">Helicase</keyword>
<dbReference type="FunFam" id="3.40.50.300:FF:000340">
    <property type="entry name" value="Bloom syndrome, RecQ helicase"/>
    <property type="match status" value="1"/>
</dbReference>
<dbReference type="PROSITE" id="PS51192">
    <property type="entry name" value="HELICASE_ATP_BIND_1"/>
    <property type="match status" value="1"/>
</dbReference>
<evidence type="ECO:0000256" key="18">
    <source>
        <dbReference type="ARBA" id="ARBA00044542"/>
    </source>
</evidence>
<feature type="compositionally biased region" description="Gly residues" evidence="23">
    <location>
        <begin position="971"/>
        <end position="980"/>
    </location>
</feature>
<keyword evidence="7" id="KW-0227">DNA damage</keyword>
<proteinExistence type="inferred from homology"/>
<organism evidence="27 28">
    <name type="scientific">Cotesia typhae</name>
    <dbReference type="NCBI Taxonomy" id="2053667"/>
    <lineage>
        <taxon>Eukaryota</taxon>
        <taxon>Metazoa</taxon>
        <taxon>Ecdysozoa</taxon>
        <taxon>Arthropoda</taxon>
        <taxon>Hexapoda</taxon>
        <taxon>Insecta</taxon>
        <taxon>Pterygota</taxon>
        <taxon>Neoptera</taxon>
        <taxon>Endopterygota</taxon>
        <taxon>Hymenoptera</taxon>
        <taxon>Apocrita</taxon>
        <taxon>Ichneumonoidea</taxon>
        <taxon>Braconidae</taxon>
        <taxon>Microgastrinae</taxon>
        <taxon>Cotesia</taxon>
    </lineage>
</organism>
<dbReference type="SMART" id="SM00487">
    <property type="entry name" value="DEXDc"/>
    <property type="match status" value="1"/>
</dbReference>
<keyword evidence="15" id="KW-0539">Nucleus</keyword>
<dbReference type="GO" id="GO:0043138">
    <property type="term" value="F:3'-5' DNA helicase activity"/>
    <property type="evidence" value="ECO:0007669"/>
    <property type="project" value="UniProtKB-EC"/>
</dbReference>
<dbReference type="GO" id="GO:0005737">
    <property type="term" value="C:cytoplasm"/>
    <property type="evidence" value="ECO:0007669"/>
    <property type="project" value="TreeGrafter"/>
</dbReference>
<feature type="region of interest" description="Disordered" evidence="23">
    <location>
        <begin position="949"/>
        <end position="1042"/>
    </location>
</feature>
<dbReference type="InterPro" id="IPR002121">
    <property type="entry name" value="HRDC_dom"/>
</dbReference>
<dbReference type="Pfam" id="PF16124">
    <property type="entry name" value="RecQ_Zn_bind"/>
    <property type="match status" value="1"/>
</dbReference>
<dbReference type="Proteomes" id="UP000729913">
    <property type="component" value="Unassembled WGS sequence"/>
</dbReference>
<dbReference type="OrthoDB" id="10261556at2759"/>
<evidence type="ECO:0000313" key="28">
    <source>
        <dbReference type="Proteomes" id="UP000729913"/>
    </source>
</evidence>
<evidence type="ECO:0000256" key="21">
    <source>
        <dbReference type="ARBA" id="ARBA00076065"/>
    </source>
</evidence>
<dbReference type="FunFam" id="3.40.50.300:FF:000537">
    <property type="entry name" value="Bloom syndrome RecQ-like helicase"/>
    <property type="match status" value="1"/>
</dbReference>
<dbReference type="InterPro" id="IPR032284">
    <property type="entry name" value="RecQ_Zn-bd"/>
</dbReference>
<dbReference type="InterPro" id="IPR014001">
    <property type="entry name" value="Helicase_ATP-bd"/>
</dbReference>
<dbReference type="GO" id="GO:0005524">
    <property type="term" value="F:ATP binding"/>
    <property type="evidence" value="ECO:0007669"/>
    <property type="project" value="UniProtKB-KW"/>
</dbReference>
<evidence type="ECO:0000256" key="10">
    <source>
        <dbReference type="ARBA" id="ARBA00022833"/>
    </source>
</evidence>
<feature type="domain" description="Helicase ATP-binding" evidence="25">
    <location>
        <begin position="468"/>
        <end position="643"/>
    </location>
</feature>
<keyword evidence="11" id="KW-0067">ATP-binding</keyword>
<dbReference type="GO" id="GO:0007131">
    <property type="term" value="P:reciprocal meiotic recombination"/>
    <property type="evidence" value="ECO:0007669"/>
    <property type="project" value="UniProtKB-ARBA"/>
</dbReference>
<evidence type="ECO:0000256" key="9">
    <source>
        <dbReference type="ARBA" id="ARBA00022806"/>
    </source>
</evidence>
<evidence type="ECO:0000256" key="6">
    <source>
        <dbReference type="ARBA" id="ARBA00022741"/>
    </source>
</evidence>